<reference evidence="1" key="1">
    <citation type="submission" date="2022-06" db="EMBL/GenBank/DDBJ databases">
        <title>Uncovering the hologenomic basis of an extraordinary plant invasion.</title>
        <authorList>
            <person name="Bieker V.C."/>
            <person name="Martin M.D."/>
            <person name="Gilbert T."/>
            <person name="Hodgins K."/>
            <person name="Battlay P."/>
            <person name="Petersen B."/>
            <person name="Wilson J."/>
        </authorList>
    </citation>
    <scope>NUCLEOTIDE SEQUENCE</scope>
    <source>
        <strain evidence="1">AA19_3_7</strain>
        <tissue evidence="1">Leaf</tissue>
    </source>
</reference>
<comment type="caution">
    <text evidence="1">The sequence shown here is derived from an EMBL/GenBank/DDBJ whole genome shotgun (WGS) entry which is preliminary data.</text>
</comment>
<gene>
    <name evidence="1" type="ORF">M8C21_033193</name>
</gene>
<protein>
    <submittedName>
        <fullName evidence="1">Uncharacterized protein</fullName>
    </submittedName>
</protein>
<evidence type="ECO:0000313" key="1">
    <source>
        <dbReference type="EMBL" id="KAI7739353.1"/>
    </source>
</evidence>
<keyword evidence="2" id="KW-1185">Reference proteome</keyword>
<sequence>MVSTACYDLPLNSAAVSPQTVNYVTCNSEKSFKKHMEENIRLNSTKMLIGSSTIFNQSEKKKNEDLENINQIVSTVIEQQTPSAVANGTLDEDPEKKKQDLSQKEAAGKSLLTCHYPKSLFVCGVPEPGSAYPKIATVEVDESLFKNPHQFRINNLLKVAQQCVDDDKDTRPTMNEVLKMLLHHEMDD</sequence>
<dbReference type="AlphaFoldDB" id="A0AAD5CCA4"/>
<dbReference type="Proteomes" id="UP001206925">
    <property type="component" value="Unassembled WGS sequence"/>
</dbReference>
<evidence type="ECO:0000313" key="2">
    <source>
        <dbReference type="Proteomes" id="UP001206925"/>
    </source>
</evidence>
<name>A0AAD5CCA4_AMBAR</name>
<accession>A0AAD5CCA4</accession>
<dbReference type="EMBL" id="JAMZMK010008629">
    <property type="protein sequence ID" value="KAI7739353.1"/>
    <property type="molecule type" value="Genomic_DNA"/>
</dbReference>
<proteinExistence type="predicted"/>
<organism evidence="1 2">
    <name type="scientific">Ambrosia artemisiifolia</name>
    <name type="common">Common ragweed</name>
    <dbReference type="NCBI Taxonomy" id="4212"/>
    <lineage>
        <taxon>Eukaryota</taxon>
        <taxon>Viridiplantae</taxon>
        <taxon>Streptophyta</taxon>
        <taxon>Embryophyta</taxon>
        <taxon>Tracheophyta</taxon>
        <taxon>Spermatophyta</taxon>
        <taxon>Magnoliopsida</taxon>
        <taxon>eudicotyledons</taxon>
        <taxon>Gunneridae</taxon>
        <taxon>Pentapetalae</taxon>
        <taxon>asterids</taxon>
        <taxon>campanulids</taxon>
        <taxon>Asterales</taxon>
        <taxon>Asteraceae</taxon>
        <taxon>Asteroideae</taxon>
        <taxon>Heliantheae alliance</taxon>
        <taxon>Heliantheae</taxon>
        <taxon>Ambrosia</taxon>
    </lineage>
</organism>